<gene>
    <name evidence="2" type="ORF">M419DRAFT_95331</name>
</gene>
<sequence length="276" mass="30339">MNSTVIATPQCPPGNSDLYGIGVRVGLYAQWTATLLATLFEPRTESTYRIANLIIQWSIFLGLCTQSRPGDSLIGAVITQYLLFGSLSSLTGDGISHFSHFSGIFRVVFYTAVSSYGCWFWFRGIDAMHVAAAACPDIAFFGRVSLHGWFRTLGKVMSAVGVVLCVASLAFSVWATGTRFSRGFREGFKKKEKVRPRVELALLALSMALIGMSIYLVEHLISVNDVQEVGIDEIGTVGQLIPLLAGGLACGLTLWRVVAHRLFLRPRCWFLFGYHL</sequence>
<keyword evidence="1" id="KW-1133">Transmembrane helix</keyword>
<keyword evidence="1" id="KW-0472">Membrane</keyword>
<evidence type="ECO:0000256" key="1">
    <source>
        <dbReference type="SAM" id="Phobius"/>
    </source>
</evidence>
<dbReference type="HOGENOM" id="CLU_059578_0_1_1"/>
<dbReference type="Proteomes" id="UP000024376">
    <property type="component" value="Unassembled WGS sequence"/>
</dbReference>
<feature type="transmembrane region" description="Helical" evidence="1">
    <location>
        <begin position="129"/>
        <end position="150"/>
    </location>
</feature>
<dbReference type="KEGG" id="trr:M419DRAFT_95331"/>
<keyword evidence="1" id="KW-0812">Transmembrane</keyword>
<organism evidence="2 3">
    <name type="scientific">Hypocrea jecorina (strain ATCC 56765 / BCRC 32924 / NRRL 11460 / Rut C-30)</name>
    <name type="common">Trichoderma reesei</name>
    <dbReference type="NCBI Taxonomy" id="1344414"/>
    <lineage>
        <taxon>Eukaryota</taxon>
        <taxon>Fungi</taxon>
        <taxon>Dikarya</taxon>
        <taxon>Ascomycota</taxon>
        <taxon>Pezizomycotina</taxon>
        <taxon>Sordariomycetes</taxon>
        <taxon>Hypocreomycetidae</taxon>
        <taxon>Hypocreales</taxon>
        <taxon>Hypocreaceae</taxon>
        <taxon>Trichoderma</taxon>
    </lineage>
</organism>
<dbReference type="EMBL" id="KI911140">
    <property type="protein sequence ID" value="ETS05310.1"/>
    <property type="molecule type" value="Genomic_DNA"/>
</dbReference>
<protein>
    <submittedName>
        <fullName evidence="2">Uncharacterized protein</fullName>
    </submittedName>
</protein>
<dbReference type="OrthoDB" id="3945378at2759"/>
<evidence type="ECO:0000313" key="2">
    <source>
        <dbReference type="EMBL" id="ETS05310.1"/>
    </source>
</evidence>
<accession>A0A024SIL3</accession>
<reference evidence="3" key="1">
    <citation type="journal article" date="2013" name="Ind. Biotechnol.">
        <title>Comparative genomics analysis of Trichoderma reesei strains.</title>
        <authorList>
            <person name="Koike H."/>
            <person name="Aerts A."/>
            <person name="LaButti K."/>
            <person name="Grigoriev I.V."/>
            <person name="Baker S.E."/>
        </authorList>
    </citation>
    <scope>NUCLEOTIDE SEQUENCE [LARGE SCALE GENOMIC DNA]</scope>
    <source>
        <strain evidence="3">ATCC 56765 / BCRC 32924 / NRRL 11460 / Rut C-30</strain>
    </source>
</reference>
<name>A0A024SIL3_HYPJR</name>
<proteinExistence type="predicted"/>
<feature type="transmembrane region" description="Helical" evidence="1">
    <location>
        <begin position="156"/>
        <end position="177"/>
    </location>
</feature>
<evidence type="ECO:0000313" key="3">
    <source>
        <dbReference type="Proteomes" id="UP000024376"/>
    </source>
</evidence>
<feature type="transmembrane region" description="Helical" evidence="1">
    <location>
        <begin position="198"/>
        <end position="217"/>
    </location>
</feature>
<feature type="transmembrane region" description="Helical" evidence="1">
    <location>
        <begin position="237"/>
        <end position="258"/>
    </location>
</feature>
<dbReference type="AlphaFoldDB" id="A0A024SIL3"/>